<feature type="compositionally biased region" description="Low complexity" evidence="1">
    <location>
        <begin position="50"/>
        <end position="59"/>
    </location>
</feature>
<dbReference type="EMBL" id="JAEVHI010000001">
    <property type="protein sequence ID" value="KAG5303556.1"/>
    <property type="molecule type" value="Genomic_DNA"/>
</dbReference>
<sequence length="91" mass="10715">MPRNMQKFYSVYQQRLDGEQAALSLFFFFFFWPCLAGWAMMIKCKLPVGRKQQANNRQTTQRRRKRGTTHALRGRTFYPFGIQPPTSSVSC</sequence>
<dbReference type="AlphaFoldDB" id="A0A8H8D6L6"/>
<evidence type="ECO:0000256" key="2">
    <source>
        <dbReference type="SAM" id="Phobius"/>
    </source>
</evidence>
<gene>
    <name evidence="3" type="ORF">I7I52_01585</name>
</gene>
<feature type="region of interest" description="Disordered" evidence="1">
    <location>
        <begin position="50"/>
        <end position="69"/>
    </location>
</feature>
<dbReference type="Proteomes" id="UP000670092">
    <property type="component" value="Unassembled WGS sequence"/>
</dbReference>
<reference evidence="3 4" key="1">
    <citation type="submission" date="2021-01" db="EMBL/GenBank/DDBJ databases">
        <title>Chromosome-level genome assembly of a human fungal pathogen reveals clustering of transcriptionally co-regulated genes.</title>
        <authorList>
            <person name="Voorhies M."/>
            <person name="Cohen S."/>
            <person name="Shea T.P."/>
            <person name="Petrus S."/>
            <person name="Munoz J.F."/>
            <person name="Poplawski S."/>
            <person name="Goldman W.E."/>
            <person name="Michael T."/>
            <person name="Cuomo C.A."/>
            <person name="Sil A."/>
            <person name="Beyhan S."/>
        </authorList>
    </citation>
    <scope>NUCLEOTIDE SEQUENCE [LARGE SCALE GENOMIC DNA]</scope>
    <source>
        <strain evidence="3 4">G184AR</strain>
    </source>
</reference>
<protein>
    <submittedName>
        <fullName evidence="3">Uncharacterized protein</fullName>
    </submittedName>
</protein>
<keyword evidence="2" id="KW-0472">Membrane</keyword>
<name>A0A8H8D6L6_AJECA</name>
<organism evidence="3 4">
    <name type="scientific">Ajellomyces capsulatus</name>
    <name type="common">Darling's disease fungus</name>
    <name type="synonym">Histoplasma capsulatum</name>
    <dbReference type="NCBI Taxonomy" id="5037"/>
    <lineage>
        <taxon>Eukaryota</taxon>
        <taxon>Fungi</taxon>
        <taxon>Dikarya</taxon>
        <taxon>Ascomycota</taxon>
        <taxon>Pezizomycotina</taxon>
        <taxon>Eurotiomycetes</taxon>
        <taxon>Eurotiomycetidae</taxon>
        <taxon>Onygenales</taxon>
        <taxon>Ajellomycetaceae</taxon>
        <taxon>Histoplasma</taxon>
    </lineage>
</organism>
<comment type="caution">
    <text evidence="3">The sequence shown here is derived from an EMBL/GenBank/DDBJ whole genome shotgun (WGS) entry which is preliminary data.</text>
</comment>
<evidence type="ECO:0000256" key="1">
    <source>
        <dbReference type="SAM" id="MobiDB-lite"/>
    </source>
</evidence>
<accession>A0A8H8D6L6</accession>
<evidence type="ECO:0000313" key="4">
    <source>
        <dbReference type="Proteomes" id="UP000670092"/>
    </source>
</evidence>
<keyword evidence="2" id="KW-0812">Transmembrane</keyword>
<proteinExistence type="predicted"/>
<dbReference type="VEuPathDB" id="FungiDB:I7I52_01585"/>
<evidence type="ECO:0000313" key="3">
    <source>
        <dbReference type="EMBL" id="KAG5303556.1"/>
    </source>
</evidence>
<keyword evidence="2" id="KW-1133">Transmembrane helix</keyword>
<feature type="transmembrane region" description="Helical" evidence="2">
    <location>
        <begin position="21"/>
        <end position="41"/>
    </location>
</feature>